<dbReference type="PANTHER" id="PTHR12631:SF10">
    <property type="entry name" value="BETA-XYLOSIDASE-LIKE PROTEIN-RELATED"/>
    <property type="match status" value="1"/>
</dbReference>
<dbReference type="InterPro" id="IPR017853">
    <property type="entry name" value="GH"/>
</dbReference>
<organism evidence="1 2">
    <name type="scientific">Magallana gigas</name>
    <name type="common">Pacific oyster</name>
    <name type="synonym">Crassostrea gigas</name>
    <dbReference type="NCBI Taxonomy" id="29159"/>
    <lineage>
        <taxon>Eukaryota</taxon>
        <taxon>Metazoa</taxon>
        <taxon>Spiralia</taxon>
        <taxon>Lophotrochozoa</taxon>
        <taxon>Mollusca</taxon>
        <taxon>Bivalvia</taxon>
        <taxon>Autobranchia</taxon>
        <taxon>Pteriomorphia</taxon>
        <taxon>Ostreida</taxon>
        <taxon>Ostreoidea</taxon>
        <taxon>Ostreidae</taxon>
        <taxon>Magallana</taxon>
    </lineage>
</organism>
<dbReference type="PANTHER" id="PTHR12631">
    <property type="entry name" value="ALPHA-L-IDURONIDASE"/>
    <property type="match status" value="1"/>
</dbReference>
<dbReference type="Proteomes" id="UP000005408">
    <property type="component" value="Unassembled WGS sequence"/>
</dbReference>
<name>A0A8W8HPY6_MAGGI</name>
<dbReference type="SUPFAM" id="SSF51445">
    <property type="entry name" value="(Trans)glycosidases"/>
    <property type="match status" value="1"/>
</dbReference>
<accession>A0A8W8HPY6</accession>
<reference evidence="1" key="1">
    <citation type="submission" date="2022-08" db="UniProtKB">
        <authorList>
            <consortium name="EnsemblMetazoa"/>
        </authorList>
    </citation>
    <scope>IDENTIFICATION</scope>
    <source>
        <strain evidence="1">05x7-T-G4-1.051#20</strain>
    </source>
</reference>
<dbReference type="Gene3D" id="3.20.20.80">
    <property type="entry name" value="Glycosidases"/>
    <property type="match status" value="1"/>
</dbReference>
<evidence type="ECO:0000313" key="1">
    <source>
        <dbReference type="EnsemblMetazoa" id="G10536.9:cds"/>
    </source>
</evidence>
<sequence>MLVMVEKSSAELEAIYRRFELQILDMTCRDGKAFFIFLAVVTVIPQKSVQWDPDAGIVTSWTKYPRVTVNVSSSSGTSDPRSVVDDNDNTMWVSGSCLPSGFVGDPELNLFHGLCDNNNLCSVSNSPDIYKATDGNPSYTVATINPGQDSSEAKLVISLPQPEVLMFLTVWGIYNHGTTKMSLFDSNNIRRDTRLLVSADSYKQISLTNISYAVAKIEFNSSQQFQIKEVAALGSKGCIAKLTLDLGDTRMIQTIRSRHWAGHNTASALKLKISEFGNSWISVDLDPNAVNAVVTRLSSLTRGRFIAFEYHLYPKSYNKVYLWEVDAWDENSIWGAKIPPKPQQYTMRSLLGVNGIWGWGNNKYSSSLQQGEGPTLYNAVASHARNYHNMDWDVLDPDNDPEYSEMGEGRGTNAKSWLNWDTEYRAWKTANLKVDVSVQFSNFQQSRWDNLNASAFNYGKEFAKHFGSAAGNNLVDAVEVGNEPWSYDAAFYKDLLRSMSAGIRSVDSQIKVLPGAFQAHEKRSSRNYIGTRIDAPIANNVSVINFHTYSYVSSYTGARMGIHPEHPESSFNSLTNMMRWRDVNLPSHPVWVTEWGWDAPSGTEACTFPECVTETAQAIYGLRGLLILSRNAVDRVTWFFYANTQCDHLYCRSGLTGSPTTGFIKRPVFHAFKVLLDFLGDYYFQYALNESQESYIYLFGEKVHNQKPFDEEVKVRGAKYMILWKPEALEDGGSTPLFYVFPHGTNPVHAVRFTGTNVPYVIEPLHYQSDIQGKLTLNITSYPVLIELSHSPVAPVVGF</sequence>
<protein>
    <submittedName>
        <fullName evidence="1">Uncharacterized protein</fullName>
    </submittedName>
</protein>
<keyword evidence="2" id="KW-1185">Reference proteome</keyword>
<dbReference type="AlphaFoldDB" id="A0A8W8HPY6"/>
<proteinExistence type="predicted"/>
<dbReference type="EnsemblMetazoa" id="G10536.9">
    <property type="protein sequence ID" value="G10536.9:cds"/>
    <property type="gene ID" value="G10536"/>
</dbReference>
<evidence type="ECO:0000313" key="2">
    <source>
        <dbReference type="Proteomes" id="UP000005408"/>
    </source>
</evidence>
<dbReference type="InterPro" id="IPR051923">
    <property type="entry name" value="Glycosyl_Hydrolase_39"/>
</dbReference>
<dbReference type="GO" id="GO:0004553">
    <property type="term" value="F:hydrolase activity, hydrolyzing O-glycosyl compounds"/>
    <property type="evidence" value="ECO:0007669"/>
    <property type="project" value="TreeGrafter"/>
</dbReference>